<feature type="domain" description="Tyrosine-protein phosphatase" evidence="7">
    <location>
        <begin position="199"/>
        <end position="383"/>
    </location>
</feature>
<dbReference type="PROSITE" id="PS50055">
    <property type="entry name" value="TYR_PHOSPHATASE_PTP"/>
    <property type="match status" value="2"/>
</dbReference>
<feature type="compositionally biased region" description="Basic and acidic residues" evidence="5">
    <location>
        <begin position="159"/>
        <end position="169"/>
    </location>
</feature>
<keyword evidence="6" id="KW-0812">Transmembrane</keyword>
<dbReference type="PRINTS" id="PR00700">
    <property type="entry name" value="PRTYPHPHTASE"/>
</dbReference>
<organism evidence="8 9">
    <name type="scientific">Mya arenaria</name>
    <name type="common">Soft-shell clam</name>
    <dbReference type="NCBI Taxonomy" id="6604"/>
    <lineage>
        <taxon>Eukaryota</taxon>
        <taxon>Metazoa</taxon>
        <taxon>Spiralia</taxon>
        <taxon>Lophotrochozoa</taxon>
        <taxon>Mollusca</taxon>
        <taxon>Bivalvia</taxon>
        <taxon>Autobranchia</taxon>
        <taxon>Heteroconchia</taxon>
        <taxon>Euheterodonta</taxon>
        <taxon>Imparidentia</taxon>
        <taxon>Neoheterodontei</taxon>
        <taxon>Myida</taxon>
        <taxon>Myoidea</taxon>
        <taxon>Myidae</taxon>
        <taxon>Mya</taxon>
    </lineage>
</organism>
<name>A0ABY7F8B1_MYAAR</name>
<dbReference type="Pfam" id="PF00053">
    <property type="entry name" value="EGF_laminin"/>
    <property type="match status" value="2"/>
</dbReference>
<dbReference type="Proteomes" id="UP001164746">
    <property type="component" value="Chromosome 10"/>
</dbReference>
<dbReference type="CDD" id="cd00047">
    <property type="entry name" value="PTPc"/>
    <property type="match status" value="2"/>
</dbReference>
<dbReference type="InterPro" id="IPR050348">
    <property type="entry name" value="Protein-Tyr_Phosphatase"/>
</dbReference>
<dbReference type="InterPro" id="IPR029021">
    <property type="entry name" value="Prot-tyrosine_phosphatase-like"/>
</dbReference>
<dbReference type="EMBL" id="CP111021">
    <property type="protein sequence ID" value="WAR17014.1"/>
    <property type="molecule type" value="Genomic_DNA"/>
</dbReference>
<dbReference type="InterPro" id="IPR002049">
    <property type="entry name" value="LE_dom"/>
</dbReference>
<comment type="similarity">
    <text evidence="1">Belongs to the protein-tyrosine phosphatase family.</text>
</comment>
<feature type="region of interest" description="Disordered" evidence="5">
    <location>
        <begin position="131"/>
        <end position="169"/>
    </location>
</feature>
<dbReference type="PROSITE" id="PS01248">
    <property type="entry name" value="EGF_LAM_1"/>
    <property type="match status" value="1"/>
</dbReference>
<accession>A0ABY7F8B1</accession>
<dbReference type="CDD" id="cd00055">
    <property type="entry name" value="EGF_Lam"/>
    <property type="match status" value="2"/>
</dbReference>
<dbReference type="SMART" id="SM00181">
    <property type="entry name" value="EGF"/>
    <property type="match status" value="2"/>
</dbReference>
<protein>
    <recommendedName>
        <fullName evidence="2">protein-tyrosine-phosphatase</fullName>
        <ecNumber evidence="2">3.1.3.48</ecNumber>
    </recommendedName>
</protein>
<dbReference type="PANTHER" id="PTHR19134:SF562">
    <property type="entry name" value="PROTEIN-TYROSINE-PHOSPHATASE"/>
    <property type="match status" value="1"/>
</dbReference>
<evidence type="ECO:0000256" key="4">
    <source>
        <dbReference type="ARBA" id="ARBA00022912"/>
    </source>
</evidence>
<feature type="transmembrane region" description="Helical" evidence="6">
    <location>
        <begin position="99"/>
        <end position="121"/>
    </location>
</feature>
<dbReference type="Gene3D" id="3.90.190.10">
    <property type="entry name" value="Protein tyrosine phosphatase superfamily"/>
    <property type="match status" value="2"/>
</dbReference>
<evidence type="ECO:0000313" key="8">
    <source>
        <dbReference type="EMBL" id="WAR17014.1"/>
    </source>
</evidence>
<proteinExistence type="inferred from homology"/>
<keyword evidence="3" id="KW-0378">Hydrolase</keyword>
<evidence type="ECO:0000313" key="9">
    <source>
        <dbReference type="Proteomes" id="UP001164746"/>
    </source>
</evidence>
<evidence type="ECO:0000256" key="3">
    <source>
        <dbReference type="ARBA" id="ARBA00022801"/>
    </source>
</evidence>
<sequence length="633" mass="72001">MKCRGGCEGNTCSSQDGTCSCRRNYSGEQCENCSTSRYGEDCSKPCSLGCLDNTCFSTDGSCDCTEYYTGAKCDVCVDGRYGDAEQNHLDELDTFQTGALTGGIVGGVVVLMGAVALIVWVKRRLSQKEAQDYENKQETTTHGGNATQPGPYETLNTGRIEKNDRKDTYTNEDDQIARAAAIEFEEKGGIYYNNADKINKQKVAVNSLMKYVIEKTDIVVEEEFEKFPYGLTKSYDDSQKQGHIQRNRYKGIYPSLGPMSKQLGDFSPFWQMIWQEKGEKIVMLTNLVEKGKDKCEQYWPDLGTSKVYGKVHVSSQSEDEYAEFTRREYTISKGSETRQLHHFHFTRWPDNGVPDDVIGIIEFRQRVLNIPGQFDGPVLVHCSQYEFLHRALVCSLSDISKPIRGTHFRQYINQMGREGFNRQFQEMQTILEKPPGYEMQTTARNNRIKGDRNRPYRFLNSPPGASECINAVYIDSLKARTSFLVVQSPMKENVIDFLTLLSQEKCTCVVSFEPYTDKQKKQNVGLYFPAGDHNLKQGMFQVRCAKQENHGYFTKRLLTIKHNEHNEQSSEREVTHFEFNAWDYTSDVPKSSKDFLDFIKSVDANLRETSNRGPLLVHCLHSLNSATNACCPT</sequence>
<keyword evidence="4" id="KW-0904">Protein phosphatase</keyword>
<keyword evidence="6" id="KW-0472">Membrane</keyword>
<feature type="domain" description="Tyrosine-protein phosphatase" evidence="7">
    <location>
        <begin position="421"/>
        <end position="619"/>
    </location>
</feature>
<evidence type="ECO:0000259" key="7">
    <source>
        <dbReference type="PROSITE" id="PS50055"/>
    </source>
</evidence>
<evidence type="ECO:0000256" key="6">
    <source>
        <dbReference type="SAM" id="Phobius"/>
    </source>
</evidence>
<dbReference type="Gene3D" id="2.170.300.10">
    <property type="entry name" value="Tie2 ligand-binding domain superfamily"/>
    <property type="match status" value="1"/>
</dbReference>
<dbReference type="SMART" id="SM00194">
    <property type="entry name" value="PTPc"/>
    <property type="match status" value="1"/>
</dbReference>
<evidence type="ECO:0000256" key="1">
    <source>
        <dbReference type="ARBA" id="ARBA00009580"/>
    </source>
</evidence>
<keyword evidence="9" id="KW-1185">Reference proteome</keyword>
<reference evidence="8" key="1">
    <citation type="submission" date="2022-11" db="EMBL/GenBank/DDBJ databases">
        <title>Centuries of genome instability and evolution in soft-shell clam transmissible cancer (bioRxiv).</title>
        <authorList>
            <person name="Hart S.F.M."/>
            <person name="Yonemitsu M.A."/>
            <person name="Giersch R.M."/>
            <person name="Beal B.F."/>
            <person name="Arriagada G."/>
            <person name="Davis B.W."/>
            <person name="Ostrander E.A."/>
            <person name="Goff S.P."/>
            <person name="Metzger M.J."/>
        </authorList>
    </citation>
    <scope>NUCLEOTIDE SEQUENCE</scope>
    <source>
        <strain evidence="8">MELC-2E11</strain>
        <tissue evidence="8">Siphon/mantle</tissue>
    </source>
</reference>
<dbReference type="InterPro" id="IPR000242">
    <property type="entry name" value="PTP_cat"/>
</dbReference>
<dbReference type="SUPFAM" id="SSF52799">
    <property type="entry name" value="(Phosphotyrosine protein) phosphatases II"/>
    <property type="match status" value="2"/>
</dbReference>
<dbReference type="EC" id="3.1.3.48" evidence="2"/>
<keyword evidence="6" id="KW-1133">Transmembrane helix</keyword>
<gene>
    <name evidence="8" type="ORF">MAR_031608</name>
</gene>
<evidence type="ECO:0000256" key="5">
    <source>
        <dbReference type="SAM" id="MobiDB-lite"/>
    </source>
</evidence>
<evidence type="ECO:0000256" key="2">
    <source>
        <dbReference type="ARBA" id="ARBA00013064"/>
    </source>
</evidence>
<dbReference type="InterPro" id="IPR000742">
    <property type="entry name" value="EGF"/>
</dbReference>
<dbReference type="PANTHER" id="PTHR19134">
    <property type="entry name" value="RECEPTOR-TYPE TYROSINE-PROTEIN PHOSPHATASE"/>
    <property type="match status" value="1"/>
</dbReference>
<dbReference type="Pfam" id="PF00102">
    <property type="entry name" value="Y_phosphatase"/>
    <property type="match status" value="2"/>
</dbReference>